<proteinExistence type="predicted"/>
<organism evidence="1 2">
    <name type="scientific">Imtechella halotolerans K1</name>
    <dbReference type="NCBI Taxonomy" id="946077"/>
    <lineage>
        <taxon>Bacteria</taxon>
        <taxon>Pseudomonadati</taxon>
        <taxon>Bacteroidota</taxon>
        <taxon>Flavobacteriia</taxon>
        <taxon>Flavobacteriales</taxon>
        <taxon>Flavobacteriaceae</taxon>
        <taxon>Imtechella</taxon>
    </lineage>
</organism>
<evidence type="ECO:0008006" key="3">
    <source>
        <dbReference type="Google" id="ProtNLM"/>
    </source>
</evidence>
<protein>
    <recommendedName>
        <fullName evidence="3">YD repeat-containing protein</fullName>
    </recommendedName>
</protein>
<keyword evidence="2" id="KW-1185">Reference proteome</keyword>
<evidence type="ECO:0000313" key="2">
    <source>
        <dbReference type="Proteomes" id="UP000005938"/>
    </source>
</evidence>
<sequence>MKTAKHILNLLSLIVVNLGYAQYYLPYNPSNWEFMNNASLVDFSQVKSVTTKHLTLDENEEFPVYETFMLWNNSNQLIDYQFVNYNNSYVDYDIHFKYVNPYGTQLKSVIITNPNTNNIIEEWQYTNGVFDVEKISVKRYLLNVEEPDVFEIKYTGNDDDFLQETVYTPQGTIEHVLKQWYYKANDGGHYSVQKLYLDQILDQTDSVMVDSNGKKQQHFITNLGITSKILYNYKSRKVLVFGEEQEYQELERIIKDGKDTERYIYEYDSKGNWIIKKIYKIKYARWEYTDIIRREIEYKS</sequence>
<reference evidence="1 2" key="1">
    <citation type="journal article" date="2012" name="J. Bacteriol.">
        <title>Genome Sequence of the Halotolerant Bacterium Imtechella halotolerans K1T.</title>
        <authorList>
            <person name="Kumar S."/>
            <person name="Vikram S."/>
            <person name="Subramanian S."/>
            <person name="Raghava G.P."/>
            <person name="Pinnaka A.K."/>
        </authorList>
    </citation>
    <scope>NUCLEOTIDE SEQUENCE [LARGE SCALE GENOMIC DNA]</scope>
    <source>
        <strain evidence="1 2">K1</strain>
    </source>
</reference>
<dbReference type="AlphaFoldDB" id="I0W6Y2"/>
<comment type="caution">
    <text evidence="1">The sequence shown here is derived from an EMBL/GenBank/DDBJ whole genome shotgun (WGS) entry which is preliminary data.</text>
</comment>
<dbReference type="Proteomes" id="UP000005938">
    <property type="component" value="Unassembled WGS sequence"/>
</dbReference>
<dbReference type="STRING" id="946077.W5A_11611"/>
<name>I0W6Y2_9FLAO</name>
<dbReference type="RefSeq" id="WP_008240857.1">
    <property type="nucleotide sequence ID" value="NZ_AJJU01000037.1"/>
</dbReference>
<accession>I0W6Y2</accession>
<dbReference type="OrthoDB" id="86940at2"/>
<gene>
    <name evidence="1" type="ORF">W5A_11611</name>
</gene>
<evidence type="ECO:0000313" key="1">
    <source>
        <dbReference type="EMBL" id="EID72148.1"/>
    </source>
</evidence>
<dbReference type="EMBL" id="AJJU01000037">
    <property type="protein sequence ID" value="EID72148.1"/>
    <property type="molecule type" value="Genomic_DNA"/>
</dbReference>